<dbReference type="InterPro" id="IPR039523">
    <property type="entry name" value="RimK-rel_E_lig_ATP-grasp"/>
</dbReference>
<dbReference type="AlphaFoldDB" id="A0A940DLU0"/>
<protein>
    <recommendedName>
        <fullName evidence="1">Alpha-L-glutamate ligase-related protein ATP-grasp domain-containing protein</fullName>
    </recommendedName>
</protein>
<reference evidence="2" key="2">
    <citation type="journal article" date="2021" name="PeerJ">
        <title>Extensive microbial diversity within the chicken gut microbiome revealed by metagenomics and culture.</title>
        <authorList>
            <person name="Gilroy R."/>
            <person name="Ravi A."/>
            <person name="Getino M."/>
            <person name="Pursley I."/>
            <person name="Horton D.L."/>
            <person name="Alikhan N.F."/>
            <person name="Baker D."/>
            <person name="Gharbi K."/>
            <person name="Hall N."/>
            <person name="Watson M."/>
            <person name="Adriaenssens E.M."/>
            <person name="Foster-Nyarko E."/>
            <person name="Jarju S."/>
            <person name="Secka A."/>
            <person name="Antonio M."/>
            <person name="Oren A."/>
            <person name="Chaudhuri R.R."/>
            <person name="La Ragione R."/>
            <person name="Hildebrand F."/>
            <person name="Pallen M.J."/>
        </authorList>
    </citation>
    <scope>NUCLEOTIDE SEQUENCE</scope>
    <source>
        <strain evidence="2">3924</strain>
    </source>
</reference>
<gene>
    <name evidence="2" type="ORF">IAC51_06590</name>
</gene>
<evidence type="ECO:0000313" key="3">
    <source>
        <dbReference type="Proteomes" id="UP000712007"/>
    </source>
</evidence>
<dbReference type="Pfam" id="PF14397">
    <property type="entry name" value="ATPgrasp_ST"/>
    <property type="match status" value="1"/>
</dbReference>
<dbReference type="Proteomes" id="UP000712007">
    <property type="component" value="Unassembled WGS sequence"/>
</dbReference>
<feature type="domain" description="Alpha-L-glutamate ligase-related protein ATP-grasp" evidence="1">
    <location>
        <begin position="57"/>
        <end position="209"/>
    </location>
</feature>
<reference evidence="2" key="1">
    <citation type="submission" date="2020-10" db="EMBL/GenBank/DDBJ databases">
        <authorList>
            <person name="Gilroy R."/>
        </authorList>
    </citation>
    <scope>NUCLEOTIDE SEQUENCE</scope>
    <source>
        <strain evidence="2">3924</strain>
    </source>
</reference>
<evidence type="ECO:0000259" key="1">
    <source>
        <dbReference type="Pfam" id="PF14397"/>
    </source>
</evidence>
<organism evidence="2 3">
    <name type="scientific">Candidatus Aphodosoma intestinipullorum</name>
    <dbReference type="NCBI Taxonomy" id="2840674"/>
    <lineage>
        <taxon>Bacteria</taxon>
        <taxon>Pseudomonadati</taxon>
        <taxon>Bacteroidota</taxon>
        <taxon>Bacteroidia</taxon>
        <taxon>Bacteroidales</taxon>
        <taxon>Candidatus Aphodosoma</taxon>
    </lineage>
</organism>
<accession>A0A940DLU0</accession>
<name>A0A940DLU0_9BACT</name>
<dbReference type="EMBL" id="JADIMV010000112">
    <property type="protein sequence ID" value="MBO8440302.1"/>
    <property type="molecule type" value="Genomic_DNA"/>
</dbReference>
<comment type="caution">
    <text evidence="2">The sequence shown here is derived from an EMBL/GenBank/DDBJ whole genome shotgun (WGS) entry which is preliminary data.</text>
</comment>
<sequence>MWLLVSADTDYDEFVDFVSSKDVILKKCTGTRGEGIRKVCSKDITDVRGLYEECVREGLLVEECVTGYHDMQKFHPASLNTLRIVTFKINDKPRVICAFFLTGLGRQCINNMHAGGILCGVNTESGVVESDGYDLYGHEYLCHPESKERFMGFRIPQWDKCIDVCRNAMMKYGNVRVVGWDVCVTENGEVEIIEGNHAPDIDLIQVIYGGCRGMLREILKEYNIRL</sequence>
<dbReference type="SUPFAM" id="SSF56059">
    <property type="entry name" value="Glutathione synthetase ATP-binding domain-like"/>
    <property type="match status" value="1"/>
</dbReference>
<proteinExistence type="predicted"/>
<evidence type="ECO:0000313" key="2">
    <source>
        <dbReference type="EMBL" id="MBO8440302.1"/>
    </source>
</evidence>